<evidence type="ECO:0000313" key="2">
    <source>
        <dbReference type="Proteomes" id="UP000247409"/>
    </source>
</evidence>
<dbReference type="Proteomes" id="UP000247409">
    <property type="component" value="Unassembled WGS sequence"/>
</dbReference>
<dbReference type="AlphaFoldDB" id="A0A2V3IUT6"/>
<protein>
    <submittedName>
        <fullName evidence="1">Uncharacterized protein</fullName>
    </submittedName>
</protein>
<keyword evidence="2" id="KW-1185">Reference proteome</keyword>
<dbReference type="EMBL" id="NBIV01000050">
    <property type="protein sequence ID" value="PXF45882.1"/>
    <property type="molecule type" value="Genomic_DNA"/>
</dbReference>
<proteinExistence type="predicted"/>
<sequence>MQIEDQTHSKHSTQYLPRLTDDGSNVHKWKIAIEDFAIMHDMEYLLAPEHNIPSSSDQSYPKYRKHRATLRNALMNSLPDDFDFPMDIDSSTEPHQIITVVRSRFECTTTADHQLLRQEAEATTLDPNTTIQDYVRKHRTIRTKMISAKFPNASLEATTLDYMIRGISANPHF</sequence>
<comment type="caution">
    <text evidence="1">The sequence shown here is derived from an EMBL/GenBank/DDBJ whole genome shotgun (WGS) entry which is preliminary data.</text>
</comment>
<gene>
    <name evidence="1" type="ORF">BWQ96_04317</name>
</gene>
<name>A0A2V3IUT6_9FLOR</name>
<evidence type="ECO:0000313" key="1">
    <source>
        <dbReference type="EMBL" id="PXF45882.1"/>
    </source>
</evidence>
<reference evidence="1 2" key="1">
    <citation type="journal article" date="2018" name="Mol. Biol. Evol.">
        <title>Analysis of the draft genome of the red seaweed Gracilariopsis chorda provides insights into genome size evolution in Rhodophyta.</title>
        <authorList>
            <person name="Lee J."/>
            <person name="Yang E.C."/>
            <person name="Graf L."/>
            <person name="Yang J.H."/>
            <person name="Qiu H."/>
            <person name="Zel Zion U."/>
            <person name="Chan C.X."/>
            <person name="Stephens T.G."/>
            <person name="Weber A.P.M."/>
            <person name="Boo G.H."/>
            <person name="Boo S.M."/>
            <person name="Kim K.M."/>
            <person name="Shin Y."/>
            <person name="Jung M."/>
            <person name="Lee S.J."/>
            <person name="Yim H.S."/>
            <person name="Lee J.H."/>
            <person name="Bhattacharya D."/>
            <person name="Yoon H.S."/>
        </authorList>
    </citation>
    <scope>NUCLEOTIDE SEQUENCE [LARGE SCALE GENOMIC DNA]</scope>
    <source>
        <strain evidence="1 2">SKKU-2015</strain>
        <tissue evidence="1">Whole body</tissue>
    </source>
</reference>
<organism evidence="1 2">
    <name type="scientific">Gracilariopsis chorda</name>
    <dbReference type="NCBI Taxonomy" id="448386"/>
    <lineage>
        <taxon>Eukaryota</taxon>
        <taxon>Rhodophyta</taxon>
        <taxon>Florideophyceae</taxon>
        <taxon>Rhodymeniophycidae</taxon>
        <taxon>Gracilariales</taxon>
        <taxon>Gracilariaceae</taxon>
        <taxon>Gracilariopsis</taxon>
    </lineage>
</organism>
<accession>A0A2V3IUT6</accession>